<comment type="caution">
    <text evidence="1">The sequence shown here is derived from an EMBL/GenBank/DDBJ whole genome shotgun (WGS) entry which is preliminary data.</text>
</comment>
<protein>
    <submittedName>
        <fullName evidence="1">Uncharacterized protein</fullName>
    </submittedName>
</protein>
<organism evidence="1 2">
    <name type="scientific">Rhododendron molle</name>
    <name type="common">Chinese azalea</name>
    <name type="synonym">Azalea mollis</name>
    <dbReference type="NCBI Taxonomy" id="49168"/>
    <lineage>
        <taxon>Eukaryota</taxon>
        <taxon>Viridiplantae</taxon>
        <taxon>Streptophyta</taxon>
        <taxon>Embryophyta</taxon>
        <taxon>Tracheophyta</taxon>
        <taxon>Spermatophyta</taxon>
        <taxon>Magnoliopsida</taxon>
        <taxon>eudicotyledons</taxon>
        <taxon>Gunneridae</taxon>
        <taxon>Pentapetalae</taxon>
        <taxon>asterids</taxon>
        <taxon>Ericales</taxon>
        <taxon>Ericaceae</taxon>
        <taxon>Ericoideae</taxon>
        <taxon>Rhodoreae</taxon>
        <taxon>Rhododendron</taxon>
    </lineage>
</organism>
<dbReference type="Proteomes" id="UP001062846">
    <property type="component" value="Chromosome 9"/>
</dbReference>
<name>A0ACC0MAQ6_RHOML</name>
<gene>
    <name evidence="1" type="ORF">RHMOL_Rhmol09G0068800</name>
</gene>
<sequence>MNGFHGALPTTFANGCEYLRSLNLNGNHFDGPVPRSLANCKSMEVLDLGNNDLNGAFPQWLDSLSELQVLVLKSNRFRGPIGTFGTKAPFPKLRIFDISQNNFTGLLQE</sequence>
<accession>A0ACC0MAQ6</accession>
<keyword evidence="2" id="KW-1185">Reference proteome</keyword>
<evidence type="ECO:0000313" key="1">
    <source>
        <dbReference type="EMBL" id="KAI8538027.1"/>
    </source>
</evidence>
<proteinExistence type="predicted"/>
<dbReference type="EMBL" id="CM046396">
    <property type="protein sequence ID" value="KAI8538027.1"/>
    <property type="molecule type" value="Genomic_DNA"/>
</dbReference>
<reference evidence="1" key="1">
    <citation type="submission" date="2022-02" db="EMBL/GenBank/DDBJ databases">
        <title>Plant Genome Project.</title>
        <authorList>
            <person name="Zhang R.-G."/>
        </authorList>
    </citation>
    <scope>NUCLEOTIDE SEQUENCE</scope>
    <source>
        <strain evidence="1">AT1</strain>
    </source>
</reference>
<evidence type="ECO:0000313" key="2">
    <source>
        <dbReference type="Proteomes" id="UP001062846"/>
    </source>
</evidence>